<protein>
    <submittedName>
        <fullName evidence="2">Uncharacterized protein</fullName>
    </submittedName>
</protein>
<organism evidence="2 3">
    <name type="scientific">Streblomastix strix</name>
    <dbReference type="NCBI Taxonomy" id="222440"/>
    <lineage>
        <taxon>Eukaryota</taxon>
        <taxon>Metamonada</taxon>
        <taxon>Preaxostyla</taxon>
        <taxon>Oxymonadida</taxon>
        <taxon>Streblomastigidae</taxon>
        <taxon>Streblomastix</taxon>
    </lineage>
</organism>
<evidence type="ECO:0000313" key="2">
    <source>
        <dbReference type="EMBL" id="KAA6379744.1"/>
    </source>
</evidence>
<dbReference type="AlphaFoldDB" id="A0A5J4VBK3"/>
<proteinExistence type="predicted"/>
<evidence type="ECO:0000313" key="3">
    <source>
        <dbReference type="Proteomes" id="UP000324800"/>
    </source>
</evidence>
<accession>A0A5J4VBK3</accession>
<feature type="region of interest" description="Disordered" evidence="1">
    <location>
        <begin position="1"/>
        <end position="28"/>
    </location>
</feature>
<gene>
    <name evidence="2" type="ORF">EZS28_024731</name>
</gene>
<sequence length="74" mass="8251">MHLKLVGNNTEETTFGLGNQDPRDMEQQQASLQQQLVIGSQKLETDYSSAAYGNNRGCVVIALVKIDRQDTRNI</sequence>
<dbReference type="Proteomes" id="UP000324800">
    <property type="component" value="Unassembled WGS sequence"/>
</dbReference>
<comment type="caution">
    <text evidence="2">The sequence shown here is derived from an EMBL/GenBank/DDBJ whole genome shotgun (WGS) entry which is preliminary data.</text>
</comment>
<name>A0A5J4VBK3_9EUKA</name>
<reference evidence="2 3" key="1">
    <citation type="submission" date="2019-03" db="EMBL/GenBank/DDBJ databases">
        <title>Single cell metagenomics reveals metabolic interactions within the superorganism composed of flagellate Streblomastix strix and complex community of Bacteroidetes bacteria on its surface.</title>
        <authorList>
            <person name="Treitli S.C."/>
            <person name="Kolisko M."/>
            <person name="Husnik F."/>
            <person name="Keeling P."/>
            <person name="Hampl V."/>
        </authorList>
    </citation>
    <scope>NUCLEOTIDE SEQUENCE [LARGE SCALE GENOMIC DNA]</scope>
    <source>
        <strain evidence="2">ST1C</strain>
    </source>
</reference>
<feature type="compositionally biased region" description="Polar residues" evidence="1">
    <location>
        <begin position="7"/>
        <end position="17"/>
    </location>
</feature>
<dbReference type="EMBL" id="SNRW01008299">
    <property type="protein sequence ID" value="KAA6379744.1"/>
    <property type="molecule type" value="Genomic_DNA"/>
</dbReference>
<evidence type="ECO:0000256" key="1">
    <source>
        <dbReference type="SAM" id="MobiDB-lite"/>
    </source>
</evidence>